<accession>A0ABM0MKR2</accession>
<dbReference type="Pfam" id="PF24681">
    <property type="entry name" value="Kelch_KLHDC2_KLHL20_DRC7"/>
    <property type="match status" value="1"/>
</dbReference>
<dbReference type="SUPFAM" id="SSF117281">
    <property type="entry name" value="Kelch motif"/>
    <property type="match status" value="1"/>
</dbReference>
<evidence type="ECO:0000256" key="1">
    <source>
        <dbReference type="ARBA" id="ARBA00022441"/>
    </source>
</evidence>
<gene>
    <name evidence="4" type="primary">LOC102806369</name>
</gene>
<dbReference type="PANTHER" id="PTHR46093:SF18">
    <property type="entry name" value="FIBRONECTIN TYPE-III DOMAIN-CONTAINING PROTEIN"/>
    <property type="match status" value="1"/>
</dbReference>
<dbReference type="Gene3D" id="2.120.10.80">
    <property type="entry name" value="Kelch-type beta propeller"/>
    <property type="match status" value="1"/>
</dbReference>
<keyword evidence="2" id="KW-0677">Repeat</keyword>
<reference evidence="4" key="1">
    <citation type="submission" date="2025-08" db="UniProtKB">
        <authorList>
            <consortium name="RefSeq"/>
        </authorList>
    </citation>
    <scope>IDENTIFICATION</scope>
    <source>
        <tissue evidence="4">Testes</tissue>
    </source>
</reference>
<dbReference type="InterPro" id="IPR015915">
    <property type="entry name" value="Kelch-typ_b-propeller"/>
</dbReference>
<keyword evidence="1" id="KW-0880">Kelch repeat</keyword>
<protein>
    <submittedName>
        <fullName evidence="4">Tip elongation aberrant protein 1-like</fullName>
    </submittedName>
</protein>
<evidence type="ECO:0000256" key="2">
    <source>
        <dbReference type="ARBA" id="ARBA00022737"/>
    </source>
</evidence>
<dbReference type="PANTHER" id="PTHR46093">
    <property type="entry name" value="ACYL-COA-BINDING DOMAIN-CONTAINING PROTEIN 5"/>
    <property type="match status" value="1"/>
</dbReference>
<evidence type="ECO:0000313" key="4">
    <source>
        <dbReference type="RefSeq" id="XP_006820603.1"/>
    </source>
</evidence>
<evidence type="ECO:0000313" key="3">
    <source>
        <dbReference type="Proteomes" id="UP000694865"/>
    </source>
</evidence>
<name>A0ABM0MKR2_SACKO</name>
<proteinExistence type="predicted"/>
<dbReference type="GeneID" id="102806369"/>
<sequence>MAVVVASVRWLQEQVRGDTPSPRHGHAVSRIGDELYLFGGCSAKSEVIQGEEKKSKQNGDNVIFYNDLYKIEITSLEWHRLTQVGDIPSKRDGHSLCTIGKHLYLFGGKDHLLSIRNLKGLYLFDPHSLNWEKCETEGPEPRSLSNTVNVLKDKIYVFGGIHRSRASNNMWMLDTNVLVWTLVETSGLPPPRR</sequence>
<keyword evidence="3" id="KW-1185">Reference proteome</keyword>
<organism evidence="3 4">
    <name type="scientific">Saccoglossus kowalevskii</name>
    <name type="common">Acorn worm</name>
    <dbReference type="NCBI Taxonomy" id="10224"/>
    <lineage>
        <taxon>Eukaryota</taxon>
        <taxon>Metazoa</taxon>
        <taxon>Hemichordata</taxon>
        <taxon>Enteropneusta</taxon>
        <taxon>Harrimaniidae</taxon>
        <taxon>Saccoglossus</taxon>
    </lineage>
</organism>
<dbReference type="RefSeq" id="XP_006820603.1">
    <property type="nucleotide sequence ID" value="XM_006820540.1"/>
</dbReference>
<dbReference type="Proteomes" id="UP000694865">
    <property type="component" value="Unplaced"/>
</dbReference>